<dbReference type="PANTHER" id="PTHR37171">
    <property type="entry name" value="SERINE/THREONINE-PROTEIN KINASE YRZF-RELATED"/>
    <property type="match status" value="1"/>
</dbReference>
<dbReference type="EMBL" id="PGVE01000042">
    <property type="protein sequence ID" value="PLS04732.1"/>
    <property type="molecule type" value="Genomic_DNA"/>
</dbReference>
<keyword evidence="2" id="KW-1185">Reference proteome</keyword>
<dbReference type="AlphaFoldDB" id="A0A2N5HGU1"/>
<protein>
    <submittedName>
        <fullName evidence="1">Serine/threonine protein kinase</fullName>
    </submittedName>
</protein>
<evidence type="ECO:0000313" key="2">
    <source>
        <dbReference type="Proteomes" id="UP000234950"/>
    </source>
</evidence>
<dbReference type="InterPro" id="IPR052396">
    <property type="entry name" value="Meiotic_Drive_Suppr_Kinase"/>
</dbReference>
<reference evidence="1 2" key="1">
    <citation type="submission" date="2017-11" db="EMBL/GenBank/DDBJ databases">
        <title>Comparitive Functional Genomics of Dry Heat Resistant strains isolated from the Viking Spacecraft.</title>
        <authorList>
            <person name="Seuylemezian A."/>
            <person name="Cooper K."/>
            <person name="Vaishampayan P."/>
        </authorList>
    </citation>
    <scope>NUCLEOTIDE SEQUENCE [LARGE SCALE GENOMIC DNA]</scope>
    <source>
        <strain evidence="1 2">V32-6</strain>
    </source>
</reference>
<evidence type="ECO:0000313" key="1">
    <source>
        <dbReference type="EMBL" id="PLS04732.1"/>
    </source>
</evidence>
<keyword evidence="1" id="KW-0808">Transferase</keyword>
<dbReference type="PANTHER" id="PTHR37171:SF1">
    <property type="entry name" value="SERINE_THREONINE-PROTEIN KINASE YRZF-RELATED"/>
    <property type="match status" value="1"/>
</dbReference>
<organism evidence="1 2">
    <name type="scientific">Neobacillus cucumis</name>
    <dbReference type="NCBI Taxonomy" id="1740721"/>
    <lineage>
        <taxon>Bacteria</taxon>
        <taxon>Bacillati</taxon>
        <taxon>Bacillota</taxon>
        <taxon>Bacilli</taxon>
        <taxon>Bacillales</taxon>
        <taxon>Bacillaceae</taxon>
        <taxon>Neobacillus</taxon>
    </lineage>
</organism>
<gene>
    <name evidence="1" type="ORF">CVD27_10765</name>
</gene>
<dbReference type="Proteomes" id="UP000234950">
    <property type="component" value="Unassembled WGS sequence"/>
</dbReference>
<proteinExistence type="predicted"/>
<dbReference type="InterPro" id="IPR011009">
    <property type="entry name" value="Kinase-like_dom_sf"/>
</dbReference>
<name>A0A2N5HGU1_9BACI</name>
<keyword evidence="1" id="KW-0723">Serine/threonine-protein kinase</keyword>
<sequence>MQMNINKYVNLIETELLSNINLSVISPFDPIVVENRSHLWKTIGCGNYAGVFLHESFPEVVVKVYGRNHEELIKEIEVYKKLGVHESFSRLYGYGENYLILKKLEGITLFNAVIKGVQIPKLVIEDIDRGLEYARSVGLNPFDVHGKNVVMYEGRGYIVDISDFYKQGYCRKWDDLKKAYHKIYRPFLYKYHPPIPFTVVDSIRKGYRTYRRVKRILEK</sequence>
<accession>A0A2N5HGU1</accession>
<dbReference type="GO" id="GO:0004674">
    <property type="term" value="F:protein serine/threonine kinase activity"/>
    <property type="evidence" value="ECO:0007669"/>
    <property type="project" value="UniProtKB-KW"/>
</dbReference>
<comment type="caution">
    <text evidence="1">The sequence shown here is derived from an EMBL/GenBank/DDBJ whole genome shotgun (WGS) entry which is preliminary data.</text>
</comment>
<dbReference type="SUPFAM" id="SSF56112">
    <property type="entry name" value="Protein kinase-like (PK-like)"/>
    <property type="match status" value="1"/>
</dbReference>
<keyword evidence="1" id="KW-0418">Kinase</keyword>
<dbReference type="OrthoDB" id="529320at2"/>